<evidence type="ECO:0000313" key="2">
    <source>
        <dbReference type="Proteomes" id="UP000789525"/>
    </source>
</evidence>
<name>A0ACA9QIR5_9GLOM</name>
<sequence length="213" mass="24793">ARQFMKCSRPTQAASCFMSANMYEGAGECLVKWNMFESAADCYHKGKIWSKAGEYYEKANKYTKAVVSYKDGGDYETVIDLMKRQGIEKTTFYCLARLINIHYIRENKEEMSKKALSLFSKEEQAEFLKDHAPNEFIKFCEENNEFHIAAKYLRSRGEFERAAHMFIRSNDNDDFIESLECFLHLCRANVLKNTMTNINGPNSLPELRSLLYK</sequence>
<evidence type="ECO:0000313" key="1">
    <source>
        <dbReference type="EMBL" id="CAG8753331.1"/>
    </source>
</evidence>
<dbReference type="Proteomes" id="UP000789525">
    <property type="component" value="Unassembled WGS sequence"/>
</dbReference>
<feature type="non-terminal residue" evidence="1">
    <location>
        <position position="213"/>
    </location>
</feature>
<reference evidence="1" key="1">
    <citation type="submission" date="2021-06" db="EMBL/GenBank/DDBJ databases">
        <authorList>
            <person name="Kallberg Y."/>
            <person name="Tangrot J."/>
            <person name="Rosling A."/>
        </authorList>
    </citation>
    <scope>NUCLEOTIDE SEQUENCE</scope>
    <source>
        <strain evidence="1">CL356</strain>
    </source>
</reference>
<dbReference type="EMBL" id="CAJVPT010054434">
    <property type="protein sequence ID" value="CAG8753331.1"/>
    <property type="molecule type" value="Genomic_DNA"/>
</dbReference>
<proteinExistence type="predicted"/>
<gene>
    <name evidence="1" type="ORF">ACOLOM_LOCUS12812</name>
</gene>
<comment type="caution">
    <text evidence="1">The sequence shown here is derived from an EMBL/GenBank/DDBJ whole genome shotgun (WGS) entry which is preliminary data.</text>
</comment>
<feature type="non-terminal residue" evidence="1">
    <location>
        <position position="1"/>
    </location>
</feature>
<organism evidence="1 2">
    <name type="scientific">Acaulospora colombiana</name>
    <dbReference type="NCBI Taxonomy" id="27376"/>
    <lineage>
        <taxon>Eukaryota</taxon>
        <taxon>Fungi</taxon>
        <taxon>Fungi incertae sedis</taxon>
        <taxon>Mucoromycota</taxon>
        <taxon>Glomeromycotina</taxon>
        <taxon>Glomeromycetes</taxon>
        <taxon>Diversisporales</taxon>
        <taxon>Acaulosporaceae</taxon>
        <taxon>Acaulospora</taxon>
    </lineage>
</organism>
<accession>A0ACA9QIR5</accession>
<protein>
    <submittedName>
        <fullName evidence="1">11011_t:CDS:1</fullName>
    </submittedName>
</protein>
<keyword evidence="2" id="KW-1185">Reference proteome</keyword>